<proteinExistence type="predicted"/>
<feature type="transmembrane region" description="Helical" evidence="1">
    <location>
        <begin position="12"/>
        <end position="33"/>
    </location>
</feature>
<evidence type="ECO:0000313" key="3">
    <source>
        <dbReference type="Proteomes" id="UP000294545"/>
    </source>
</evidence>
<keyword evidence="1" id="KW-1133">Transmembrane helix</keyword>
<evidence type="ECO:0000313" key="2">
    <source>
        <dbReference type="EMBL" id="TCK92549.1"/>
    </source>
</evidence>
<keyword evidence="1" id="KW-0472">Membrane</keyword>
<dbReference type="RefSeq" id="WP_132282418.1">
    <property type="nucleotide sequence ID" value="NZ_SMGQ01000013.1"/>
</dbReference>
<keyword evidence="3" id="KW-1185">Reference proteome</keyword>
<dbReference type="Proteomes" id="UP000294545">
    <property type="component" value="Unassembled WGS sequence"/>
</dbReference>
<gene>
    <name evidence="2" type="ORF">EDC19_1693</name>
</gene>
<accession>A0A4R1MPW4</accession>
<reference evidence="2 3" key="1">
    <citation type="submission" date="2019-03" db="EMBL/GenBank/DDBJ databases">
        <title>Genomic Encyclopedia of Type Strains, Phase IV (KMG-IV): sequencing the most valuable type-strain genomes for metagenomic binning, comparative biology and taxonomic classification.</title>
        <authorList>
            <person name="Goeker M."/>
        </authorList>
    </citation>
    <scope>NUCLEOTIDE SEQUENCE [LARGE SCALE GENOMIC DNA]</scope>
    <source>
        <strain evidence="2 3">DSM 24176</strain>
    </source>
</reference>
<comment type="caution">
    <text evidence="2">The sequence shown here is derived from an EMBL/GenBank/DDBJ whole genome shotgun (WGS) entry which is preliminary data.</text>
</comment>
<keyword evidence="1" id="KW-0812">Transmembrane</keyword>
<sequence>MLMKNSNRYIYYRIIIIVVSITLVSILGTYKYLEKRTESDVLPSGLSLKESMYYLQFYKFFSHPYINRRVSEIIEEDYNVIRDGVDIYPSMITVTFLPVFNYVIFDEEGMYYERLEKARNKLKEYGFNNEKYMTVQWVLDNPIEAYEIFWLSDVDIFPSDPAKYIEIFIQNNEEQKNGLTTFENIIYAWAYKLESDIPLFYIDSKTEYIDGTQEIEFSLTEETERFIGITNFMFWEYEADTEHEFLSLRSYRKIFEAYGFSKQNYITTQWVIENPIKAYKMIDQANYDFFWDTPKFQKAYEEYLEELAIIKE</sequence>
<protein>
    <submittedName>
        <fullName evidence="2">Uncharacterized protein</fullName>
    </submittedName>
</protein>
<name>A0A4R1MPW4_9FIRM</name>
<evidence type="ECO:0000256" key="1">
    <source>
        <dbReference type="SAM" id="Phobius"/>
    </source>
</evidence>
<dbReference type="EMBL" id="SMGQ01000013">
    <property type="protein sequence ID" value="TCK92549.1"/>
    <property type="molecule type" value="Genomic_DNA"/>
</dbReference>
<dbReference type="OrthoDB" id="2070280at2"/>
<organism evidence="2 3">
    <name type="scientific">Natranaerovirga hydrolytica</name>
    <dbReference type="NCBI Taxonomy" id="680378"/>
    <lineage>
        <taxon>Bacteria</taxon>
        <taxon>Bacillati</taxon>
        <taxon>Bacillota</taxon>
        <taxon>Clostridia</taxon>
        <taxon>Lachnospirales</taxon>
        <taxon>Natranaerovirgaceae</taxon>
        <taxon>Natranaerovirga</taxon>
    </lineage>
</organism>
<dbReference type="AlphaFoldDB" id="A0A4R1MPW4"/>